<dbReference type="Gene3D" id="3.30.420.40">
    <property type="match status" value="2"/>
</dbReference>
<feature type="region of interest" description="Disordered" evidence="2">
    <location>
        <begin position="1"/>
        <end position="21"/>
    </location>
</feature>
<proteinExistence type="inferred from homology"/>
<dbReference type="InterPro" id="IPR043129">
    <property type="entry name" value="ATPase_NBD"/>
</dbReference>
<comment type="similarity">
    <text evidence="1">Belongs to the ROK (NagC/XylR) family.</text>
</comment>
<dbReference type="Proteomes" id="UP000721844">
    <property type="component" value="Unassembled WGS sequence"/>
</dbReference>
<keyword evidence="4" id="KW-1185">Reference proteome</keyword>
<accession>A0A963Z0X9</accession>
<protein>
    <submittedName>
        <fullName evidence="3">ROK family protein</fullName>
    </submittedName>
</protein>
<dbReference type="PANTHER" id="PTHR18964:SF149">
    <property type="entry name" value="BIFUNCTIONAL UDP-N-ACETYLGLUCOSAMINE 2-EPIMERASE_N-ACETYLMANNOSAMINE KINASE"/>
    <property type="match status" value="1"/>
</dbReference>
<evidence type="ECO:0000256" key="1">
    <source>
        <dbReference type="ARBA" id="ARBA00006479"/>
    </source>
</evidence>
<sequence length="267" mass="28624">MAADLTPNDAGSETDTKTQPETSQALNILAIDIGGTGLKASVIDHTGAMIADKVRVATPHPSPPGVLVEAIANLVKPLPHFDRIAIGFPGAVRANVILTAPHLGEDVWHGVDLAALVSHRFGGIPTKIVNDAEMQGLAVIKGEGLEFILTLGTGCGTGIFYNGELAPHLELSTHPIHKKYTYDLYVGNEAFEKIGKKRWNKRVERVIAALRALTHFDRLYIGGGNSKHVTLSLPTSVRLVSNEAGIDGGARLWSEQKGRHPEYDIQA</sequence>
<reference evidence="3 4" key="1">
    <citation type="journal article" date="2021" name="Microorganisms">
        <title>Acidisoma silvae sp. nov. and Acidisomacellulosilytica sp. nov., Two Acidophilic Bacteria Isolated from Decaying Wood, Hydrolyzing Cellulose and Producing Poly-3-hydroxybutyrate.</title>
        <authorList>
            <person name="Mieszkin S."/>
            <person name="Pouder E."/>
            <person name="Uroz S."/>
            <person name="Simon-Colin C."/>
            <person name="Alain K."/>
        </authorList>
    </citation>
    <scope>NUCLEOTIDE SEQUENCE [LARGE SCALE GENOMIC DNA]</scope>
    <source>
        <strain evidence="3 4">HW T5.17</strain>
    </source>
</reference>
<evidence type="ECO:0000313" key="3">
    <source>
        <dbReference type="EMBL" id="MCB8880494.1"/>
    </source>
</evidence>
<gene>
    <name evidence="3" type="ORF">ACELLULO517_09640</name>
</gene>
<dbReference type="AlphaFoldDB" id="A0A963Z0X9"/>
<dbReference type="InterPro" id="IPR000600">
    <property type="entry name" value="ROK"/>
</dbReference>
<dbReference type="SUPFAM" id="SSF53067">
    <property type="entry name" value="Actin-like ATPase domain"/>
    <property type="match status" value="1"/>
</dbReference>
<name>A0A963Z0X9_9PROT</name>
<comment type="caution">
    <text evidence="3">The sequence shown here is derived from an EMBL/GenBank/DDBJ whole genome shotgun (WGS) entry which is preliminary data.</text>
</comment>
<evidence type="ECO:0000313" key="4">
    <source>
        <dbReference type="Proteomes" id="UP000721844"/>
    </source>
</evidence>
<feature type="compositionally biased region" description="Polar residues" evidence="2">
    <location>
        <begin position="9"/>
        <end position="21"/>
    </location>
</feature>
<evidence type="ECO:0000256" key="2">
    <source>
        <dbReference type="SAM" id="MobiDB-lite"/>
    </source>
</evidence>
<dbReference type="EMBL" id="JAESVA010000003">
    <property type="protein sequence ID" value="MCB8880494.1"/>
    <property type="molecule type" value="Genomic_DNA"/>
</dbReference>
<dbReference type="Pfam" id="PF00480">
    <property type="entry name" value="ROK"/>
    <property type="match status" value="1"/>
</dbReference>
<organism evidence="3 4">
    <name type="scientific">Acidisoma cellulosilyticum</name>
    <dbReference type="NCBI Taxonomy" id="2802395"/>
    <lineage>
        <taxon>Bacteria</taxon>
        <taxon>Pseudomonadati</taxon>
        <taxon>Pseudomonadota</taxon>
        <taxon>Alphaproteobacteria</taxon>
        <taxon>Acetobacterales</taxon>
        <taxon>Acidocellaceae</taxon>
        <taxon>Acidisoma</taxon>
    </lineage>
</organism>
<dbReference type="PANTHER" id="PTHR18964">
    <property type="entry name" value="ROK (REPRESSOR, ORF, KINASE) FAMILY"/>
    <property type="match status" value="1"/>
</dbReference>
<dbReference type="RefSeq" id="WP_227307163.1">
    <property type="nucleotide sequence ID" value="NZ_JAESVA010000003.1"/>
</dbReference>